<dbReference type="InterPro" id="IPR045247">
    <property type="entry name" value="Oye-like"/>
</dbReference>
<dbReference type="SUPFAM" id="SSF51395">
    <property type="entry name" value="FMN-linked oxidoreductases"/>
    <property type="match status" value="1"/>
</dbReference>
<proteinExistence type="inferred from homology"/>
<keyword evidence="5" id="KW-0560">Oxidoreductase</keyword>
<evidence type="ECO:0000256" key="5">
    <source>
        <dbReference type="ARBA" id="ARBA00023002"/>
    </source>
</evidence>
<evidence type="ECO:0000259" key="6">
    <source>
        <dbReference type="Pfam" id="PF00724"/>
    </source>
</evidence>
<evidence type="ECO:0000256" key="3">
    <source>
        <dbReference type="ARBA" id="ARBA00022630"/>
    </source>
</evidence>
<dbReference type="Gene3D" id="3.20.20.70">
    <property type="entry name" value="Aldolase class I"/>
    <property type="match status" value="1"/>
</dbReference>
<organism evidence="7 8">
    <name type="scientific">Riccia sorocarpa</name>
    <dbReference type="NCBI Taxonomy" id="122646"/>
    <lineage>
        <taxon>Eukaryota</taxon>
        <taxon>Viridiplantae</taxon>
        <taxon>Streptophyta</taxon>
        <taxon>Embryophyta</taxon>
        <taxon>Marchantiophyta</taxon>
        <taxon>Marchantiopsida</taxon>
        <taxon>Marchantiidae</taxon>
        <taxon>Marchantiales</taxon>
        <taxon>Ricciaceae</taxon>
        <taxon>Riccia</taxon>
    </lineage>
</organism>
<feature type="domain" description="NADH:flavin oxidoreductase/NADH oxidase N-terminal" evidence="6">
    <location>
        <begin position="8"/>
        <end position="343"/>
    </location>
</feature>
<evidence type="ECO:0000256" key="1">
    <source>
        <dbReference type="ARBA" id="ARBA00001917"/>
    </source>
</evidence>
<keyword evidence="3" id="KW-0285">Flavoprotein</keyword>
<dbReference type="PANTHER" id="PTHR22893">
    <property type="entry name" value="NADH OXIDOREDUCTASE-RELATED"/>
    <property type="match status" value="1"/>
</dbReference>
<evidence type="ECO:0000256" key="2">
    <source>
        <dbReference type="ARBA" id="ARBA00005979"/>
    </source>
</evidence>
<dbReference type="FunFam" id="3.20.20.70:FF:000073">
    <property type="entry name" value="12-oxophytodienoate reductase 3"/>
    <property type="match status" value="1"/>
</dbReference>
<comment type="cofactor">
    <cofactor evidence="1">
        <name>FMN</name>
        <dbReference type="ChEBI" id="CHEBI:58210"/>
    </cofactor>
</comment>
<name>A0ABD3HDR9_9MARC</name>
<reference evidence="7 8" key="1">
    <citation type="submission" date="2024-09" db="EMBL/GenBank/DDBJ databases">
        <title>Chromosome-scale assembly of Riccia sorocarpa.</title>
        <authorList>
            <person name="Paukszto L."/>
        </authorList>
    </citation>
    <scope>NUCLEOTIDE SEQUENCE [LARGE SCALE GENOMIC DNA]</scope>
    <source>
        <strain evidence="7">LP-2024</strain>
        <tissue evidence="7">Aerial parts of the thallus</tissue>
    </source>
</reference>
<dbReference type="GO" id="GO:0016491">
    <property type="term" value="F:oxidoreductase activity"/>
    <property type="evidence" value="ECO:0007669"/>
    <property type="project" value="UniProtKB-KW"/>
</dbReference>
<evidence type="ECO:0000313" key="8">
    <source>
        <dbReference type="Proteomes" id="UP001633002"/>
    </source>
</evidence>
<accession>A0ABD3HDR9</accession>
<comment type="caution">
    <text evidence="7">The sequence shown here is derived from an EMBL/GenBank/DDBJ whole genome shotgun (WGS) entry which is preliminary data.</text>
</comment>
<dbReference type="CDD" id="cd02933">
    <property type="entry name" value="OYE_like_FMN"/>
    <property type="match status" value="1"/>
</dbReference>
<sequence>MEDEDNPLFRPHQMGPFLLSHRIVLAPLTRCRSYGGLAQPHNALYYRQRATPGGLLISEATNINATANGMPNTPSCFTVEHVSAWKPVVEAVHEKGGVFFVQLWHVGRQSHTTYQPNGGQPISPSTKRLVTEMITLPDGKTLAPFSQPRALEVHEIQALVHDFVHAAKLAIDAGFDGVEVHGANGYLLDQFMKDSINDRTDEYGGSIENRCRFPLEVVDAVVAALGPDRVGMRLTPHADYGDSPDSNPRALGLYMAEELNKRGILYVHYLEPKMKGTAGGGRSENPAESLWPFRRAFKNTFIANGGYNREKGMEAVKSGKVDLVAYGRHFIANPDLPKRFRLNAALNEGNPDTYVTSDSVLGYTDYPFLEDEID</sequence>
<dbReference type="AlphaFoldDB" id="A0ABD3HDR9"/>
<dbReference type="EMBL" id="JBJQOH010000004">
    <property type="protein sequence ID" value="KAL3689543.1"/>
    <property type="molecule type" value="Genomic_DNA"/>
</dbReference>
<dbReference type="InterPro" id="IPR001155">
    <property type="entry name" value="OxRdtase_FMN_N"/>
</dbReference>
<dbReference type="Proteomes" id="UP001633002">
    <property type="component" value="Unassembled WGS sequence"/>
</dbReference>
<protein>
    <recommendedName>
        <fullName evidence="6">NADH:flavin oxidoreductase/NADH oxidase N-terminal domain-containing protein</fullName>
    </recommendedName>
</protein>
<dbReference type="Pfam" id="PF00724">
    <property type="entry name" value="Oxidored_FMN"/>
    <property type="match status" value="1"/>
</dbReference>
<gene>
    <name evidence="7" type="ORF">R1sor_015852</name>
</gene>
<evidence type="ECO:0000313" key="7">
    <source>
        <dbReference type="EMBL" id="KAL3689543.1"/>
    </source>
</evidence>
<dbReference type="PANTHER" id="PTHR22893:SF91">
    <property type="entry name" value="NADPH DEHYDROGENASE 2-RELATED"/>
    <property type="match status" value="1"/>
</dbReference>
<comment type="similarity">
    <text evidence="2">Belongs to the NADH:flavin oxidoreductase/NADH oxidase family.</text>
</comment>
<keyword evidence="4" id="KW-0288">FMN</keyword>
<evidence type="ECO:0000256" key="4">
    <source>
        <dbReference type="ARBA" id="ARBA00022643"/>
    </source>
</evidence>
<keyword evidence="8" id="KW-1185">Reference proteome</keyword>
<dbReference type="InterPro" id="IPR013785">
    <property type="entry name" value="Aldolase_TIM"/>
</dbReference>